<dbReference type="Proteomes" id="UP000805193">
    <property type="component" value="Unassembled WGS sequence"/>
</dbReference>
<keyword evidence="2" id="KW-1185">Reference proteome</keyword>
<protein>
    <submittedName>
        <fullName evidence="1">Uncharacterized protein</fullName>
    </submittedName>
</protein>
<organism evidence="1 2">
    <name type="scientific">Ixodes persulcatus</name>
    <name type="common">Taiga tick</name>
    <dbReference type="NCBI Taxonomy" id="34615"/>
    <lineage>
        <taxon>Eukaryota</taxon>
        <taxon>Metazoa</taxon>
        <taxon>Ecdysozoa</taxon>
        <taxon>Arthropoda</taxon>
        <taxon>Chelicerata</taxon>
        <taxon>Arachnida</taxon>
        <taxon>Acari</taxon>
        <taxon>Parasitiformes</taxon>
        <taxon>Ixodida</taxon>
        <taxon>Ixodoidea</taxon>
        <taxon>Ixodidae</taxon>
        <taxon>Ixodinae</taxon>
        <taxon>Ixodes</taxon>
    </lineage>
</organism>
<gene>
    <name evidence="1" type="ORF">HPB47_018256</name>
</gene>
<evidence type="ECO:0000313" key="2">
    <source>
        <dbReference type="Proteomes" id="UP000805193"/>
    </source>
</evidence>
<evidence type="ECO:0000313" key="1">
    <source>
        <dbReference type="EMBL" id="KAG0435897.1"/>
    </source>
</evidence>
<feature type="non-terminal residue" evidence="1">
    <location>
        <position position="66"/>
    </location>
</feature>
<dbReference type="EMBL" id="JABSTQ010007313">
    <property type="protein sequence ID" value="KAG0435897.1"/>
    <property type="molecule type" value="Genomic_DNA"/>
</dbReference>
<comment type="caution">
    <text evidence="1">The sequence shown here is derived from an EMBL/GenBank/DDBJ whole genome shotgun (WGS) entry which is preliminary data.</text>
</comment>
<proteinExistence type="predicted"/>
<reference evidence="1 2" key="1">
    <citation type="journal article" date="2020" name="Cell">
        <title>Large-Scale Comparative Analyses of Tick Genomes Elucidate Their Genetic Diversity and Vector Capacities.</title>
        <authorList>
            <consortium name="Tick Genome and Microbiome Consortium (TIGMIC)"/>
            <person name="Jia N."/>
            <person name="Wang J."/>
            <person name="Shi W."/>
            <person name="Du L."/>
            <person name="Sun Y."/>
            <person name="Zhan W."/>
            <person name="Jiang J.F."/>
            <person name="Wang Q."/>
            <person name="Zhang B."/>
            <person name="Ji P."/>
            <person name="Bell-Sakyi L."/>
            <person name="Cui X.M."/>
            <person name="Yuan T.T."/>
            <person name="Jiang B.G."/>
            <person name="Yang W.F."/>
            <person name="Lam T.T."/>
            <person name="Chang Q.C."/>
            <person name="Ding S.J."/>
            <person name="Wang X.J."/>
            <person name="Zhu J.G."/>
            <person name="Ruan X.D."/>
            <person name="Zhao L."/>
            <person name="Wei J.T."/>
            <person name="Ye R.Z."/>
            <person name="Que T.C."/>
            <person name="Du C.H."/>
            <person name="Zhou Y.H."/>
            <person name="Cheng J.X."/>
            <person name="Dai P.F."/>
            <person name="Guo W.B."/>
            <person name="Han X.H."/>
            <person name="Huang E.J."/>
            <person name="Li L.F."/>
            <person name="Wei W."/>
            <person name="Gao Y.C."/>
            <person name="Liu J.Z."/>
            <person name="Shao H.Z."/>
            <person name="Wang X."/>
            <person name="Wang C.C."/>
            <person name="Yang T.C."/>
            <person name="Huo Q.B."/>
            <person name="Li W."/>
            <person name="Chen H.Y."/>
            <person name="Chen S.E."/>
            <person name="Zhou L.G."/>
            <person name="Ni X.B."/>
            <person name="Tian J.H."/>
            <person name="Sheng Y."/>
            <person name="Liu T."/>
            <person name="Pan Y.S."/>
            <person name="Xia L.Y."/>
            <person name="Li J."/>
            <person name="Zhao F."/>
            <person name="Cao W.C."/>
        </authorList>
    </citation>
    <scope>NUCLEOTIDE SEQUENCE [LARGE SCALE GENOMIC DNA]</scope>
    <source>
        <strain evidence="1">Iper-2018</strain>
    </source>
</reference>
<accession>A0AC60QNF7</accession>
<name>A0AC60QNF7_IXOPE</name>
<sequence>MPLGFATLNVRGLASSRKQYQLQRLVEDEQPDFLAVQETKLQTEENIERALRPYLRRYEVAASHAV</sequence>